<gene>
    <name evidence="9" type="primary">ga10950</name>
    <name evidence="9" type="ORF">PR202_ga10950</name>
</gene>
<keyword evidence="3 8" id="KW-0227">DNA damage</keyword>
<keyword evidence="4 8" id="KW-0805">Transcription regulation</keyword>
<dbReference type="PANTHER" id="PTHR28580:SF1">
    <property type="entry name" value="GENERAL TRANSCRIPTION FACTOR IIH SUBUNIT 5"/>
    <property type="match status" value="1"/>
</dbReference>
<sequence length="55" mass="6467">MAQLIRNLNASMLETERFIMRMLDSTHILVLPHAEGMIKQRIKVFSNHNTYVKPQ</sequence>
<evidence type="ECO:0000256" key="2">
    <source>
        <dbReference type="ARBA" id="ARBA00007470"/>
    </source>
</evidence>
<keyword evidence="5 8" id="KW-0804">Transcription</keyword>
<dbReference type="Proteomes" id="UP001054889">
    <property type="component" value="Unassembled WGS sequence"/>
</dbReference>
<dbReference type="Gene3D" id="3.30.70.1220">
    <property type="entry name" value="TFB5-like"/>
    <property type="match status" value="1"/>
</dbReference>
<proteinExistence type="inferred from homology"/>
<comment type="similarity">
    <text evidence="2 8">Belongs to the TFB5 family.</text>
</comment>
<dbReference type="PANTHER" id="PTHR28580">
    <property type="entry name" value="GENERAL TRANSCRIPTION FACTOR IIH SUBUNIT 5"/>
    <property type="match status" value="1"/>
</dbReference>
<evidence type="ECO:0000256" key="7">
    <source>
        <dbReference type="ARBA" id="ARBA00023242"/>
    </source>
</evidence>
<accession>A0AAV5C7U5</accession>
<evidence type="ECO:0000256" key="6">
    <source>
        <dbReference type="ARBA" id="ARBA00023204"/>
    </source>
</evidence>
<comment type="subunit">
    <text evidence="8">Component of the 7-subunit TFIIH core complex.</text>
</comment>
<comment type="subcellular location">
    <subcellularLocation>
        <location evidence="1 8">Nucleus</location>
    </subcellularLocation>
</comment>
<evidence type="ECO:0000256" key="3">
    <source>
        <dbReference type="ARBA" id="ARBA00022763"/>
    </source>
</evidence>
<keyword evidence="7 8" id="KW-0539">Nucleus</keyword>
<evidence type="ECO:0000313" key="10">
    <source>
        <dbReference type="Proteomes" id="UP001054889"/>
    </source>
</evidence>
<reference evidence="9" key="1">
    <citation type="journal article" date="2018" name="DNA Res.">
        <title>Multiple hybrid de novo genome assembly of finger millet, an orphan allotetraploid crop.</title>
        <authorList>
            <person name="Hatakeyama M."/>
            <person name="Aluri S."/>
            <person name="Balachadran M.T."/>
            <person name="Sivarajan S.R."/>
            <person name="Patrignani A."/>
            <person name="Gruter S."/>
            <person name="Poveda L."/>
            <person name="Shimizu-Inatsugi R."/>
            <person name="Baeten J."/>
            <person name="Francoijs K.J."/>
            <person name="Nataraja K.N."/>
            <person name="Reddy Y.A.N."/>
            <person name="Phadnis S."/>
            <person name="Ravikumar R.L."/>
            <person name="Schlapbach R."/>
            <person name="Sreeman S.M."/>
            <person name="Shimizu K.K."/>
        </authorList>
    </citation>
    <scope>NUCLEOTIDE SEQUENCE</scope>
</reference>
<keyword evidence="6 8" id="KW-0234">DNA repair</keyword>
<dbReference type="Pfam" id="PF06331">
    <property type="entry name" value="Tfb5"/>
    <property type="match status" value="1"/>
</dbReference>
<dbReference type="AlphaFoldDB" id="A0AAV5C7U5"/>
<reference evidence="9" key="2">
    <citation type="submission" date="2021-12" db="EMBL/GenBank/DDBJ databases">
        <title>Resequencing data analysis of finger millet.</title>
        <authorList>
            <person name="Hatakeyama M."/>
            <person name="Aluri S."/>
            <person name="Balachadran M.T."/>
            <person name="Sivarajan S.R."/>
            <person name="Poveda L."/>
            <person name="Shimizu-Inatsugi R."/>
            <person name="Schlapbach R."/>
            <person name="Sreeman S.M."/>
            <person name="Shimizu K.K."/>
        </authorList>
    </citation>
    <scope>NUCLEOTIDE SEQUENCE</scope>
</reference>
<protein>
    <recommendedName>
        <fullName evidence="8">General transcription and DNA repair factor IIH subunit TFB5</fullName>
    </recommendedName>
</protein>
<dbReference type="GO" id="GO:0006367">
    <property type="term" value="P:transcription initiation at RNA polymerase II promoter"/>
    <property type="evidence" value="ECO:0007669"/>
    <property type="project" value="UniProtKB-UniRule"/>
</dbReference>
<name>A0AAV5C7U5_ELECO</name>
<keyword evidence="10" id="KW-1185">Reference proteome</keyword>
<comment type="function">
    <text evidence="8">In NER, TFIIH acts by opening DNA around the lesion to allow the excision of the damaged oligonucleotide and its replacement by a new DNA fragment. In transcription, TFIIH has an essential role in transcription initiation. When the pre-initiation complex (PIC) has been established, TFIIH is required for promoter opening and promoter escape.</text>
</comment>
<dbReference type="SMART" id="SM01395">
    <property type="entry name" value="Tbf5"/>
    <property type="match status" value="1"/>
</dbReference>
<dbReference type="InterPro" id="IPR009400">
    <property type="entry name" value="TFIIH_TTDA/Tfb5"/>
</dbReference>
<dbReference type="SUPFAM" id="SSF142897">
    <property type="entry name" value="TFB5-like"/>
    <property type="match status" value="1"/>
</dbReference>
<dbReference type="EMBL" id="BQKI01000005">
    <property type="protein sequence ID" value="GJM94312.1"/>
    <property type="molecule type" value="Genomic_DNA"/>
</dbReference>
<dbReference type="GO" id="GO:0006294">
    <property type="term" value="P:nucleotide-excision repair, preincision complex assembly"/>
    <property type="evidence" value="ECO:0007669"/>
    <property type="project" value="TreeGrafter"/>
</dbReference>
<dbReference type="GO" id="GO:0005675">
    <property type="term" value="C:transcription factor TFIIH holo complex"/>
    <property type="evidence" value="ECO:0007669"/>
    <property type="project" value="TreeGrafter"/>
</dbReference>
<evidence type="ECO:0000256" key="1">
    <source>
        <dbReference type="ARBA" id="ARBA00004123"/>
    </source>
</evidence>
<dbReference type="GO" id="GO:0000439">
    <property type="term" value="C:transcription factor TFIIH core complex"/>
    <property type="evidence" value="ECO:0007669"/>
    <property type="project" value="UniProtKB-UniRule"/>
</dbReference>
<evidence type="ECO:0000256" key="5">
    <source>
        <dbReference type="ARBA" id="ARBA00023163"/>
    </source>
</evidence>
<evidence type="ECO:0000313" key="9">
    <source>
        <dbReference type="EMBL" id="GJM94312.1"/>
    </source>
</evidence>
<dbReference type="InterPro" id="IPR035935">
    <property type="entry name" value="TFB5-like_sf"/>
</dbReference>
<evidence type="ECO:0000256" key="8">
    <source>
        <dbReference type="RuleBase" id="RU368032"/>
    </source>
</evidence>
<comment type="caution">
    <text evidence="9">The sequence shown here is derived from an EMBL/GenBank/DDBJ whole genome shotgun (WGS) entry which is preliminary data.</text>
</comment>
<evidence type="ECO:0000256" key="4">
    <source>
        <dbReference type="ARBA" id="ARBA00023015"/>
    </source>
</evidence>
<organism evidence="9 10">
    <name type="scientific">Eleusine coracana subsp. coracana</name>
    <dbReference type="NCBI Taxonomy" id="191504"/>
    <lineage>
        <taxon>Eukaryota</taxon>
        <taxon>Viridiplantae</taxon>
        <taxon>Streptophyta</taxon>
        <taxon>Embryophyta</taxon>
        <taxon>Tracheophyta</taxon>
        <taxon>Spermatophyta</taxon>
        <taxon>Magnoliopsida</taxon>
        <taxon>Liliopsida</taxon>
        <taxon>Poales</taxon>
        <taxon>Poaceae</taxon>
        <taxon>PACMAD clade</taxon>
        <taxon>Chloridoideae</taxon>
        <taxon>Cynodonteae</taxon>
        <taxon>Eleusininae</taxon>
        <taxon>Eleusine</taxon>
    </lineage>
</organism>